<feature type="compositionally biased region" description="Basic residues" evidence="1">
    <location>
        <begin position="62"/>
        <end position="77"/>
    </location>
</feature>
<protein>
    <submittedName>
        <fullName evidence="2">Uncharacterized protein</fullName>
    </submittedName>
</protein>
<keyword evidence="3" id="KW-1185">Reference proteome</keyword>
<organism evidence="2 3">
    <name type="scientific">Brachionus plicatilis</name>
    <name type="common">Marine rotifer</name>
    <name type="synonym">Brachionus muelleri</name>
    <dbReference type="NCBI Taxonomy" id="10195"/>
    <lineage>
        <taxon>Eukaryota</taxon>
        <taxon>Metazoa</taxon>
        <taxon>Spiralia</taxon>
        <taxon>Gnathifera</taxon>
        <taxon>Rotifera</taxon>
        <taxon>Eurotatoria</taxon>
        <taxon>Monogononta</taxon>
        <taxon>Pseudotrocha</taxon>
        <taxon>Ploima</taxon>
        <taxon>Brachionidae</taxon>
        <taxon>Brachionus</taxon>
    </lineage>
</organism>
<dbReference type="EMBL" id="REGN01001328">
    <property type="protein sequence ID" value="RNA35402.1"/>
    <property type="molecule type" value="Genomic_DNA"/>
</dbReference>
<gene>
    <name evidence="2" type="ORF">BpHYR1_007036</name>
</gene>
<evidence type="ECO:0000256" key="1">
    <source>
        <dbReference type="SAM" id="MobiDB-lite"/>
    </source>
</evidence>
<evidence type="ECO:0000313" key="2">
    <source>
        <dbReference type="EMBL" id="RNA35402.1"/>
    </source>
</evidence>
<name>A0A3M7SI16_BRAPC</name>
<sequence>MENRAKNCQTYRSSYHQPKVKIYRKKLKPTWPLGVDHLISCQTWDHWLSFSQKNQKEDKRRVTNKKSKRKNRNKINRKQPSNQTWKPIDRLKLKSGLLIGVLGFV</sequence>
<dbReference type="Proteomes" id="UP000276133">
    <property type="component" value="Unassembled WGS sequence"/>
</dbReference>
<comment type="caution">
    <text evidence="2">The sequence shown here is derived from an EMBL/GenBank/DDBJ whole genome shotgun (WGS) entry which is preliminary data.</text>
</comment>
<evidence type="ECO:0000313" key="3">
    <source>
        <dbReference type="Proteomes" id="UP000276133"/>
    </source>
</evidence>
<proteinExistence type="predicted"/>
<reference evidence="2 3" key="1">
    <citation type="journal article" date="2018" name="Sci. Rep.">
        <title>Genomic signatures of local adaptation to the degree of environmental predictability in rotifers.</title>
        <authorList>
            <person name="Franch-Gras L."/>
            <person name="Hahn C."/>
            <person name="Garcia-Roger E.M."/>
            <person name="Carmona M.J."/>
            <person name="Serra M."/>
            <person name="Gomez A."/>
        </authorList>
    </citation>
    <scope>NUCLEOTIDE SEQUENCE [LARGE SCALE GENOMIC DNA]</scope>
    <source>
        <strain evidence="2">HYR1</strain>
    </source>
</reference>
<dbReference type="AlphaFoldDB" id="A0A3M7SI16"/>
<feature type="region of interest" description="Disordered" evidence="1">
    <location>
        <begin position="55"/>
        <end position="86"/>
    </location>
</feature>
<accession>A0A3M7SI16</accession>